<reference evidence="3" key="1">
    <citation type="submission" date="2020-03" db="EMBL/GenBank/DDBJ databases">
        <title>Solimonas marina sp. nov., isolated from deep seawater of the Pacific Ocean.</title>
        <authorList>
            <person name="Liu X."/>
            <person name="Lai Q."/>
            <person name="Sun F."/>
            <person name="Gai Y."/>
            <person name="Li G."/>
            <person name="Shao Z."/>
        </authorList>
    </citation>
    <scope>NUCLEOTIDE SEQUENCE</scope>
    <source>
        <strain evidence="3">C16B3</strain>
    </source>
</reference>
<evidence type="ECO:0000313" key="4">
    <source>
        <dbReference type="Proteomes" id="UP000653472"/>
    </source>
</evidence>
<dbReference type="RefSeq" id="WP_168148422.1">
    <property type="nucleotide sequence ID" value="NZ_JAAVXB010000006.1"/>
</dbReference>
<dbReference type="Proteomes" id="UP000653472">
    <property type="component" value="Unassembled WGS sequence"/>
</dbReference>
<dbReference type="InterPro" id="IPR036291">
    <property type="entry name" value="NAD(P)-bd_dom_sf"/>
</dbReference>
<feature type="domain" description="Ketoreductase" evidence="2">
    <location>
        <begin position="234"/>
        <end position="414"/>
    </location>
</feature>
<dbReference type="Pfam" id="PF13561">
    <property type="entry name" value="adh_short_C2"/>
    <property type="match status" value="1"/>
</dbReference>
<evidence type="ECO:0000313" key="3">
    <source>
        <dbReference type="EMBL" id="NKF23099.1"/>
    </source>
</evidence>
<dbReference type="EMBL" id="JAAVXB010000006">
    <property type="protein sequence ID" value="NKF23099.1"/>
    <property type="molecule type" value="Genomic_DNA"/>
</dbReference>
<dbReference type="InterPro" id="IPR002347">
    <property type="entry name" value="SDR_fam"/>
</dbReference>
<sequence>MNDRYFEFTHSSLGKTISGLIGLPTPPRLRRADAPWAMQPLDGRYVLVGASSGATLSQPILRAIAGAGGEVRVITDHAGLGPVKAAGAALNVKLHTNPGAEGGTRNNAIVFDASGLSSPAQLRELYDFVQPVVRGVASNGRVLLVSRAPESISDVKAKTASTALRGFIRSLGKEVGKNGTTANLIEVPAGADDAIDAVLRFFLSEHSAFVSGQVLPLSKPVTGAVALPGSLEGKIALVTGAARGIGASIAETLAREGAKVVGMDHPSAEGGLGETMAKIGGVGLAIDVTAPDAAARIASEVGKDFGGLDIVVHNAGVTRDKMLRNMPAHFWDMVININLAAILNINEGLLKKGFNDGARVVCISSIGGISGNAGQTNYGATKAGIIGYVDTMAPVFAQRGGAINAVAPGFIETAMTAAMPFGPREVGRRLNSLSQGGLPQDIAEAVTFFASPAASAVNGRTMRVCGQNYFGA</sequence>
<name>A0A969WAT5_9GAMM</name>
<dbReference type="SUPFAM" id="SSF51735">
    <property type="entry name" value="NAD(P)-binding Rossmann-fold domains"/>
    <property type="match status" value="1"/>
</dbReference>
<dbReference type="FunFam" id="3.40.50.720:FF:000338">
    <property type="entry name" value="3-oxoacyl-ACP reductase FabG"/>
    <property type="match status" value="1"/>
</dbReference>
<gene>
    <name evidence="3" type="ORF">G7Y82_12300</name>
</gene>
<evidence type="ECO:0000256" key="1">
    <source>
        <dbReference type="ARBA" id="ARBA00006484"/>
    </source>
</evidence>
<protein>
    <submittedName>
        <fullName evidence="3">3-oxoacyl-ACP reductase</fullName>
    </submittedName>
</protein>
<dbReference type="GO" id="GO:0032787">
    <property type="term" value="P:monocarboxylic acid metabolic process"/>
    <property type="evidence" value="ECO:0007669"/>
    <property type="project" value="UniProtKB-ARBA"/>
</dbReference>
<dbReference type="InterPro" id="IPR050259">
    <property type="entry name" value="SDR"/>
</dbReference>
<dbReference type="PRINTS" id="PR00080">
    <property type="entry name" value="SDRFAMILY"/>
</dbReference>
<organism evidence="3 4">
    <name type="scientific">Solimonas marina</name>
    <dbReference type="NCBI Taxonomy" id="2714601"/>
    <lineage>
        <taxon>Bacteria</taxon>
        <taxon>Pseudomonadati</taxon>
        <taxon>Pseudomonadota</taxon>
        <taxon>Gammaproteobacteria</taxon>
        <taxon>Nevskiales</taxon>
        <taxon>Nevskiaceae</taxon>
        <taxon>Solimonas</taxon>
    </lineage>
</organism>
<dbReference type="PANTHER" id="PTHR42879">
    <property type="entry name" value="3-OXOACYL-(ACYL-CARRIER-PROTEIN) REDUCTASE"/>
    <property type="match status" value="1"/>
</dbReference>
<dbReference type="NCBIfam" id="NF006110">
    <property type="entry name" value="PRK08261.1"/>
    <property type="match status" value="1"/>
</dbReference>
<dbReference type="AlphaFoldDB" id="A0A969WAT5"/>
<dbReference type="InterPro" id="IPR057326">
    <property type="entry name" value="KR_dom"/>
</dbReference>
<keyword evidence="4" id="KW-1185">Reference proteome</keyword>
<proteinExistence type="inferred from homology"/>
<dbReference type="Gene3D" id="3.40.50.720">
    <property type="entry name" value="NAD(P)-binding Rossmann-like Domain"/>
    <property type="match status" value="2"/>
</dbReference>
<dbReference type="SMART" id="SM00822">
    <property type="entry name" value="PKS_KR"/>
    <property type="match status" value="1"/>
</dbReference>
<dbReference type="PRINTS" id="PR00081">
    <property type="entry name" value="GDHRDH"/>
</dbReference>
<dbReference type="PANTHER" id="PTHR42879:SF2">
    <property type="entry name" value="3-OXOACYL-[ACYL-CARRIER-PROTEIN] REDUCTASE FABG"/>
    <property type="match status" value="1"/>
</dbReference>
<dbReference type="PROSITE" id="PS00061">
    <property type="entry name" value="ADH_SHORT"/>
    <property type="match status" value="1"/>
</dbReference>
<comment type="similarity">
    <text evidence="1">Belongs to the short-chain dehydrogenases/reductases (SDR) family.</text>
</comment>
<comment type="caution">
    <text evidence="3">The sequence shown here is derived from an EMBL/GenBank/DDBJ whole genome shotgun (WGS) entry which is preliminary data.</text>
</comment>
<accession>A0A969WAT5</accession>
<dbReference type="InterPro" id="IPR020904">
    <property type="entry name" value="Sc_DH/Rdtase_CS"/>
</dbReference>
<evidence type="ECO:0000259" key="2">
    <source>
        <dbReference type="SMART" id="SM00822"/>
    </source>
</evidence>